<dbReference type="PANTHER" id="PTHR43077:SF5">
    <property type="entry name" value="PHAGE INFECTION PROTEIN"/>
    <property type="match status" value="1"/>
</dbReference>
<evidence type="ECO:0000256" key="2">
    <source>
        <dbReference type="ARBA" id="ARBA00022692"/>
    </source>
</evidence>
<gene>
    <name evidence="7" type="ORF">DPM12_03015</name>
</gene>
<reference evidence="7 8" key="1">
    <citation type="submission" date="2018-06" db="EMBL/GenBank/DDBJ databases">
        <title>Phytoactinopolyspora halophila sp. nov., a novel halophilic actinomycete isolated from a saline soil in China.</title>
        <authorList>
            <person name="Tang S.-K."/>
        </authorList>
    </citation>
    <scope>NUCLEOTIDE SEQUENCE [LARGE SCALE GENOMIC DNA]</scope>
    <source>
        <strain evidence="7 8">YIM 96934</strain>
    </source>
</reference>
<dbReference type="NCBIfam" id="TIGR03057">
    <property type="entry name" value="xxxLxxG_by_4"/>
    <property type="match status" value="1"/>
</dbReference>
<organism evidence="7 8">
    <name type="scientific">Phytoactinopolyspora halophila</name>
    <dbReference type="NCBI Taxonomy" id="1981511"/>
    <lineage>
        <taxon>Bacteria</taxon>
        <taxon>Bacillati</taxon>
        <taxon>Actinomycetota</taxon>
        <taxon>Actinomycetes</taxon>
        <taxon>Jiangellales</taxon>
        <taxon>Jiangellaceae</taxon>
        <taxon>Phytoactinopolyspora</taxon>
    </lineage>
</organism>
<dbReference type="EMBL" id="QMIG01000002">
    <property type="protein sequence ID" value="RAW17841.1"/>
    <property type="molecule type" value="Genomic_DNA"/>
</dbReference>
<feature type="transmembrane region" description="Helical" evidence="5">
    <location>
        <begin position="484"/>
        <end position="504"/>
    </location>
</feature>
<dbReference type="GO" id="GO:0016020">
    <property type="term" value="C:membrane"/>
    <property type="evidence" value="ECO:0007669"/>
    <property type="project" value="UniProtKB-SubCell"/>
</dbReference>
<dbReference type="OrthoDB" id="9811483at2"/>
<dbReference type="RefSeq" id="WP_112256800.1">
    <property type="nucleotide sequence ID" value="NZ_QMIG01000002.1"/>
</dbReference>
<keyword evidence="2 5" id="KW-0812">Transmembrane</keyword>
<feature type="transmembrane region" description="Helical" evidence="5">
    <location>
        <begin position="516"/>
        <end position="548"/>
    </location>
</feature>
<dbReference type="Gene3D" id="3.40.1710.10">
    <property type="entry name" value="abc type-2 transporter like domain"/>
    <property type="match status" value="1"/>
</dbReference>
<dbReference type="AlphaFoldDB" id="A0A329QZU3"/>
<feature type="transmembrane region" description="Helical" evidence="5">
    <location>
        <begin position="580"/>
        <end position="603"/>
    </location>
</feature>
<evidence type="ECO:0000313" key="7">
    <source>
        <dbReference type="EMBL" id="RAW17841.1"/>
    </source>
</evidence>
<dbReference type="InterPro" id="IPR051328">
    <property type="entry name" value="T7SS_ABC-Transporter"/>
</dbReference>
<evidence type="ECO:0000259" key="6">
    <source>
        <dbReference type="Pfam" id="PF12698"/>
    </source>
</evidence>
<keyword evidence="3 5" id="KW-1133">Transmembrane helix</keyword>
<dbReference type="InterPro" id="IPR013525">
    <property type="entry name" value="ABC2_TM"/>
</dbReference>
<dbReference type="PANTHER" id="PTHR43077">
    <property type="entry name" value="TRANSPORT PERMEASE YVFS-RELATED"/>
    <property type="match status" value="1"/>
</dbReference>
<dbReference type="InterPro" id="IPR023908">
    <property type="entry name" value="xxxLxxG_rpt"/>
</dbReference>
<feature type="domain" description="ABC-2 type transporter transmembrane" evidence="6">
    <location>
        <begin position="456"/>
        <end position="658"/>
    </location>
</feature>
<accession>A0A329QZU3</accession>
<feature type="transmembrane region" description="Helical" evidence="5">
    <location>
        <begin position="21"/>
        <end position="40"/>
    </location>
</feature>
<proteinExistence type="predicted"/>
<evidence type="ECO:0000256" key="1">
    <source>
        <dbReference type="ARBA" id="ARBA00004141"/>
    </source>
</evidence>
<dbReference type="Pfam" id="PF12698">
    <property type="entry name" value="ABC2_membrane_3"/>
    <property type="match status" value="2"/>
</dbReference>
<dbReference type="NCBIfam" id="TIGR03062">
    <property type="entry name" value="pip_yhgE_Cterm"/>
    <property type="match status" value="1"/>
</dbReference>
<feature type="transmembrane region" description="Helical" evidence="5">
    <location>
        <begin position="644"/>
        <end position="664"/>
    </location>
</feature>
<evidence type="ECO:0000256" key="4">
    <source>
        <dbReference type="ARBA" id="ARBA00023136"/>
    </source>
</evidence>
<feature type="domain" description="ABC-2 type transporter transmembrane" evidence="6">
    <location>
        <begin position="26"/>
        <end position="130"/>
    </location>
</feature>
<protein>
    <submittedName>
        <fullName evidence="7">ABC transporter</fullName>
    </submittedName>
</protein>
<dbReference type="NCBIfam" id="TIGR03061">
    <property type="entry name" value="pip_yhgE_Nterm"/>
    <property type="match status" value="1"/>
</dbReference>
<dbReference type="InterPro" id="IPR017500">
    <property type="entry name" value="Phage_infect_YhgE_N"/>
</dbReference>
<comment type="subcellular location">
    <subcellularLocation>
        <location evidence="1">Membrane</location>
        <topology evidence="1">Multi-pass membrane protein</topology>
    </subcellularLocation>
</comment>
<evidence type="ECO:0000313" key="8">
    <source>
        <dbReference type="Proteomes" id="UP000250462"/>
    </source>
</evidence>
<sequence>MMRAARLAGYEIARFRHPLQRVALGFLVAIPLLYGALYLWSNWDPYGKLDQIPVAVVNHDQPVTAEIDGEDVVVDAGGRFVDELRADPTFDWVFTDADDAAEGLHDGRYYMTITIPADFSADLASGAENDPRRATVAMHRDDGNGYVFGIMADTARTSIEAQLDRAATTAYFESVYGNLDTLRDGLVQAHEGSSELVDGLDTAHEGAVSLHDGLLEAGEGGDALVAGLDDLVAGSTELADGASQVAAGNQQLADTVLPVIDEIVPAIPGLADGAVAVSDAVAELTSLAAEGGDTIADRTGTVVGQLESLAEENPELAENPDFQLVLEEARAADERAGEIAIAVGDVDDAAQALASDSEEIQGRADEIQDDVAQAGQSIEELARGSEEVATGAAEVRDGAVAARDGAVELNSGIDELAEGAGELESGTDELAGGAGELEAGTREMVSRIPAMSDEQRESAAQVLGAPANVTMTADNDADVYGRGLAPFFFAIALWVVGIAAFVVLRPLSGRAIVSQASAFTVAVASWLPVLGVALAGGMLLLVVCWIGLGLDPVNPALTVGLVALGAACFTALAHVLRTALGVVGTAIALVLLVLQLAASAGIYPVETLPTPLRVLHPVLPMTYLVDGFRVSMTGGNTEHVARDVAVLAGFLVAALVGTVLVVAARRTWTMSRLHPVLEG</sequence>
<dbReference type="Proteomes" id="UP000250462">
    <property type="component" value="Unassembled WGS sequence"/>
</dbReference>
<feature type="transmembrane region" description="Helical" evidence="5">
    <location>
        <begin position="554"/>
        <end position="573"/>
    </location>
</feature>
<name>A0A329QZU3_9ACTN</name>
<keyword evidence="8" id="KW-1185">Reference proteome</keyword>
<evidence type="ECO:0000256" key="5">
    <source>
        <dbReference type="SAM" id="Phobius"/>
    </source>
</evidence>
<comment type="caution">
    <text evidence="7">The sequence shown here is derived from an EMBL/GenBank/DDBJ whole genome shotgun (WGS) entry which is preliminary data.</text>
</comment>
<dbReference type="SUPFAM" id="SSF58104">
    <property type="entry name" value="Methyl-accepting chemotaxis protein (MCP) signaling domain"/>
    <property type="match status" value="1"/>
</dbReference>
<evidence type="ECO:0000256" key="3">
    <source>
        <dbReference type="ARBA" id="ARBA00022989"/>
    </source>
</evidence>
<dbReference type="InterPro" id="IPR017501">
    <property type="entry name" value="Phage_infect_YhgE_C"/>
</dbReference>
<keyword evidence="4 5" id="KW-0472">Membrane</keyword>
<dbReference type="GO" id="GO:0140359">
    <property type="term" value="F:ABC-type transporter activity"/>
    <property type="evidence" value="ECO:0007669"/>
    <property type="project" value="InterPro"/>
</dbReference>
<dbReference type="Gene3D" id="1.10.287.950">
    <property type="entry name" value="Methyl-accepting chemotaxis protein"/>
    <property type="match status" value="1"/>
</dbReference>